<proteinExistence type="predicted"/>
<accession>A0A9D9GX31</accession>
<evidence type="ECO:0000313" key="2">
    <source>
        <dbReference type="Proteomes" id="UP000823613"/>
    </source>
</evidence>
<gene>
    <name evidence="1" type="ORF">IAC58_01215</name>
</gene>
<name>A0A9D9GX31_9BACL</name>
<dbReference type="AlphaFoldDB" id="A0A9D9GX31"/>
<reference evidence="1" key="2">
    <citation type="journal article" date="2021" name="PeerJ">
        <title>Extensive microbial diversity within the chicken gut microbiome revealed by metagenomics and culture.</title>
        <authorList>
            <person name="Gilroy R."/>
            <person name="Ravi A."/>
            <person name="Getino M."/>
            <person name="Pursley I."/>
            <person name="Horton D.L."/>
            <person name="Alikhan N.F."/>
            <person name="Baker D."/>
            <person name="Gharbi K."/>
            <person name="Hall N."/>
            <person name="Watson M."/>
            <person name="Adriaenssens E.M."/>
            <person name="Foster-Nyarko E."/>
            <person name="Jarju S."/>
            <person name="Secka A."/>
            <person name="Antonio M."/>
            <person name="Oren A."/>
            <person name="Chaudhuri R.R."/>
            <person name="La Ragione R."/>
            <person name="Hildebrand F."/>
            <person name="Pallen M.J."/>
        </authorList>
    </citation>
    <scope>NUCLEOTIDE SEQUENCE</scope>
    <source>
        <strain evidence="1">11159</strain>
    </source>
</reference>
<dbReference type="Proteomes" id="UP000823613">
    <property type="component" value="Unassembled WGS sequence"/>
</dbReference>
<protein>
    <submittedName>
        <fullName evidence="1">TFIIB-type zinc finger domain-containing protein</fullName>
    </submittedName>
</protein>
<organism evidence="1 2">
    <name type="scientific">Candidatus Onthovivens merdipullorum</name>
    <dbReference type="NCBI Taxonomy" id="2840889"/>
    <lineage>
        <taxon>Bacteria</taxon>
        <taxon>Bacillati</taxon>
        <taxon>Bacillota</taxon>
        <taxon>Bacilli</taxon>
        <taxon>Bacillales</taxon>
        <taxon>Candidatus Onthovivens</taxon>
    </lineage>
</organism>
<dbReference type="EMBL" id="JADIMY010000023">
    <property type="protein sequence ID" value="MBO8427163.1"/>
    <property type="molecule type" value="Genomic_DNA"/>
</dbReference>
<comment type="caution">
    <text evidence="1">The sequence shown here is derived from an EMBL/GenBank/DDBJ whole genome shotgun (WGS) entry which is preliminary data.</text>
</comment>
<sequence length="465" mass="54848">MISKANTKFLKEFNESLFTSFNSEKVNFNEILNKINDGTIKIYSNKNEVINYKFIDEISKVCEEIGRIISKPLISVKYNDEIIRVEEASLIDEDSIRETIKDTSLWTYENEEARPKETHTKFILEDYAIYENRFIKLLIDQIESLVYYYKTNLFNKISTLASYFNTLELGFTKYSVFNNIKLNYIQNRALLDKGNSKYYENYTKTLQILNKIRNFKSSRLYKECSKLPDINRNINLTNIIMKNYSYNYCYKYYVNSLYKDKDDTEELYFNYALIRFFSSLFNNHFKFLNKKDELILSIDNGSLSFNKVNLVKNGVLVSLKKLNKNSLEMEVTLDFKHFNFKKHKDLKNRRTNLINLIFLPSLEKSILEEDNDTYYVLFTNSGINSKHVILLNNKIDEDITLNNFINTLAFLISGSYEIYSTKCPICGSDDVSEESGEFTCSHCGAIYSLLENKKKEYVYIKHFNE</sequence>
<reference evidence="1" key="1">
    <citation type="submission" date="2020-10" db="EMBL/GenBank/DDBJ databases">
        <authorList>
            <person name="Gilroy R."/>
        </authorList>
    </citation>
    <scope>NUCLEOTIDE SEQUENCE</scope>
    <source>
        <strain evidence="1">11159</strain>
    </source>
</reference>
<evidence type="ECO:0000313" key="1">
    <source>
        <dbReference type="EMBL" id="MBO8427163.1"/>
    </source>
</evidence>